<dbReference type="Gene3D" id="3.90.550.10">
    <property type="entry name" value="Spore Coat Polysaccharide Biosynthesis Protein SpsA, Chain A"/>
    <property type="match status" value="1"/>
</dbReference>
<reference evidence="3" key="1">
    <citation type="submission" date="2020-10" db="EMBL/GenBank/DDBJ databases">
        <title>Phylogeny of dyella-like bacteria.</title>
        <authorList>
            <person name="Fu J."/>
        </authorList>
    </citation>
    <scope>NUCLEOTIDE SEQUENCE</scope>
    <source>
        <strain evidence="3">DHON07</strain>
    </source>
</reference>
<protein>
    <submittedName>
        <fullName evidence="3">Glycosyltransferase</fullName>
    </submittedName>
</protein>
<evidence type="ECO:0000313" key="3">
    <source>
        <dbReference type="EMBL" id="MBM7131165.1"/>
    </source>
</evidence>
<comment type="caution">
    <text evidence="3">The sequence shown here is derived from an EMBL/GenBank/DDBJ whole genome shotgun (WGS) entry which is preliminary data.</text>
</comment>
<keyword evidence="1" id="KW-0472">Membrane</keyword>
<sequence length="385" mass="41235">MYTAPVSAVRVVETPRADDSSVAGQSLAPPVLSIVICTLDEHEAIRGVLSELGEHLQGISHEIIVVDDSADERTGDAVNAYALGDPCIRLLRRYNASGLSSAAIAGWDVARGSILAIMDGDGQHDPSLMKALLQQLTGSDADVAVASRYLDDSRSGLGGMRHRLSRAGTWLTDATLGVPMADPLSGCFAMTREWYAQVRGGLSGLGFKILIDVIASGHRRPKTAQIPTLLRARAGGASKLDTRVVVDLITLLIEKRTRGRVTAKAMMHGISVFTALAAQCLSLGLLLKFSVPSWMAVLLAVGLGLATRWWIGYLMTSRSQRPRTAGAFVRRWLAFFAHRWSDVPLNAGTAIILCAWHCPWLLAAVAGMLLSEIRYSVTGKAGARA</sequence>
<accession>A0ABS2KJG6</accession>
<proteinExistence type="predicted"/>
<dbReference type="Pfam" id="PF00535">
    <property type="entry name" value="Glycos_transf_2"/>
    <property type="match status" value="1"/>
</dbReference>
<keyword evidence="1" id="KW-1133">Transmembrane helix</keyword>
<dbReference type="SUPFAM" id="SSF53448">
    <property type="entry name" value="Nucleotide-diphospho-sugar transferases"/>
    <property type="match status" value="1"/>
</dbReference>
<evidence type="ECO:0000259" key="2">
    <source>
        <dbReference type="Pfam" id="PF00535"/>
    </source>
</evidence>
<dbReference type="EMBL" id="JADIKF010000040">
    <property type="protein sequence ID" value="MBM7131165.1"/>
    <property type="molecule type" value="Genomic_DNA"/>
</dbReference>
<feature type="transmembrane region" description="Helical" evidence="1">
    <location>
        <begin position="265"/>
        <end position="287"/>
    </location>
</feature>
<evidence type="ECO:0000256" key="1">
    <source>
        <dbReference type="SAM" id="Phobius"/>
    </source>
</evidence>
<keyword evidence="4" id="KW-1185">Reference proteome</keyword>
<dbReference type="InterPro" id="IPR001173">
    <property type="entry name" value="Glyco_trans_2-like"/>
</dbReference>
<feature type="transmembrane region" description="Helical" evidence="1">
    <location>
        <begin position="293"/>
        <end position="311"/>
    </location>
</feature>
<dbReference type="RefSeq" id="WP_204632764.1">
    <property type="nucleotide sequence ID" value="NZ_BSOC01000005.1"/>
</dbReference>
<dbReference type="PANTHER" id="PTHR48090:SF7">
    <property type="entry name" value="RFBJ PROTEIN"/>
    <property type="match status" value="1"/>
</dbReference>
<dbReference type="Proteomes" id="UP001430193">
    <property type="component" value="Unassembled WGS sequence"/>
</dbReference>
<evidence type="ECO:0000313" key="4">
    <source>
        <dbReference type="Proteomes" id="UP001430193"/>
    </source>
</evidence>
<gene>
    <name evidence="3" type="ORF">ISS99_16690</name>
</gene>
<keyword evidence="1" id="KW-0812">Transmembrane</keyword>
<dbReference type="InterPro" id="IPR050256">
    <property type="entry name" value="Glycosyltransferase_2"/>
</dbReference>
<feature type="domain" description="Glycosyltransferase 2-like" evidence="2">
    <location>
        <begin position="33"/>
        <end position="197"/>
    </location>
</feature>
<organism evidence="3 4">
    <name type="scientific">Dyella mobilis</name>
    <dbReference type="NCBI Taxonomy" id="1849582"/>
    <lineage>
        <taxon>Bacteria</taxon>
        <taxon>Pseudomonadati</taxon>
        <taxon>Pseudomonadota</taxon>
        <taxon>Gammaproteobacteria</taxon>
        <taxon>Lysobacterales</taxon>
        <taxon>Rhodanobacteraceae</taxon>
        <taxon>Dyella</taxon>
    </lineage>
</organism>
<dbReference type="InterPro" id="IPR029044">
    <property type="entry name" value="Nucleotide-diphossugar_trans"/>
</dbReference>
<dbReference type="PANTHER" id="PTHR48090">
    <property type="entry name" value="UNDECAPRENYL-PHOSPHATE 4-DEOXY-4-FORMAMIDO-L-ARABINOSE TRANSFERASE-RELATED"/>
    <property type="match status" value="1"/>
</dbReference>
<name>A0ABS2KJG6_9GAMM</name>